<dbReference type="RefSeq" id="WP_315604347.1">
    <property type="nucleotide sequence ID" value="NZ_CP130318.1"/>
</dbReference>
<name>A0AA96REU8_9BACL</name>
<dbReference type="Pfam" id="PF13349">
    <property type="entry name" value="DUF4097"/>
    <property type="match status" value="1"/>
</dbReference>
<feature type="transmembrane region" description="Helical" evidence="1">
    <location>
        <begin position="128"/>
        <end position="150"/>
    </location>
</feature>
<dbReference type="AlphaFoldDB" id="A0AA96REU8"/>
<gene>
    <name evidence="3" type="ORF">MJA45_23610</name>
</gene>
<evidence type="ECO:0000313" key="3">
    <source>
        <dbReference type="EMBL" id="WNQ10573.1"/>
    </source>
</evidence>
<evidence type="ECO:0000259" key="2">
    <source>
        <dbReference type="Pfam" id="PF13349"/>
    </source>
</evidence>
<keyword evidence="1" id="KW-0472">Membrane</keyword>
<feature type="transmembrane region" description="Helical" evidence="1">
    <location>
        <begin position="9"/>
        <end position="27"/>
    </location>
</feature>
<protein>
    <submittedName>
        <fullName evidence="3">DUF4097 family beta strand repeat-containing protein</fullName>
    </submittedName>
</protein>
<feature type="transmembrane region" description="Helical" evidence="1">
    <location>
        <begin position="98"/>
        <end position="116"/>
    </location>
</feature>
<keyword evidence="1" id="KW-0812">Transmembrane</keyword>
<dbReference type="InterPro" id="IPR025164">
    <property type="entry name" value="Toastrack_DUF4097"/>
</dbReference>
<feature type="transmembrane region" description="Helical" evidence="1">
    <location>
        <begin position="33"/>
        <end position="55"/>
    </location>
</feature>
<dbReference type="Proteomes" id="UP001305702">
    <property type="component" value="Chromosome"/>
</dbReference>
<accession>A0AA96REU8</accession>
<feature type="transmembrane region" description="Helical" evidence="1">
    <location>
        <begin position="67"/>
        <end position="86"/>
    </location>
</feature>
<proteinExistence type="predicted"/>
<evidence type="ECO:0000256" key="1">
    <source>
        <dbReference type="SAM" id="Phobius"/>
    </source>
</evidence>
<sequence length="394" mass="42047">MPVKSNKTVLGLAAVAIGVMLLLSKLLPSGWGIWFAGNWSILGAILVLGGGWRLLRAWDRYRSGQYRVGRFTTGGVLVLLGLMLNLDRWSGWEGTAALLSYWPVMLIAYGAEALLVKREDRKISYDVSGAFLVFLVCSVIAVTAFTGSLIRSVAWGGAKVEGDPIVTSASGLTGLDIRGTAGRITLEPSQDGQVTVTPVYHTGWGKRTETRRPDLKIRPDGGTLLVSSEIPSSGNWFSDKNAGVDLHITAPPSLLVEVSNEVGEISISGFDQVKSVSGEVGRISLKDSKGRADVRLSVGAIDIEGFTGGLTVDHEVGRIRASGEPDQDWDFATELGSVEVDVPENGSYRYTFSSELGSVDRHGNQFDGNEGSLNGGTHGLTVRTSVGSVDVRTH</sequence>
<reference evidence="3 4" key="1">
    <citation type="submission" date="2022-02" db="EMBL/GenBank/DDBJ databases">
        <title>Paenibacillus sp. MBLB1776 Whole Genome Shotgun Sequencing.</title>
        <authorList>
            <person name="Hwang C.Y."/>
            <person name="Cho E.-S."/>
            <person name="Seo M.-J."/>
        </authorList>
    </citation>
    <scope>NUCLEOTIDE SEQUENCE [LARGE SCALE GENOMIC DNA]</scope>
    <source>
        <strain evidence="3 4">MBLB1776</strain>
    </source>
</reference>
<keyword evidence="4" id="KW-1185">Reference proteome</keyword>
<dbReference type="EMBL" id="CP130318">
    <property type="protein sequence ID" value="WNQ10573.1"/>
    <property type="molecule type" value="Genomic_DNA"/>
</dbReference>
<dbReference type="KEGG" id="paun:MJA45_23610"/>
<keyword evidence="1" id="KW-1133">Transmembrane helix</keyword>
<evidence type="ECO:0000313" key="4">
    <source>
        <dbReference type="Proteomes" id="UP001305702"/>
    </source>
</evidence>
<feature type="domain" description="DUF4097" evidence="2">
    <location>
        <begin position="272"/>
        <end position="391"/>
    </location>
</feature>
<organism evidence="3 4">
    <name type="scientific">Paenibacillus aurantius</name>
    <dbReference type="NCBI Taxonomy" id="2918900"/>
    <lineage>
        <taxon>Bacteria</taxon>
        <taxon>Bacillati</taxon>
        <taxon>Bacillota</taxon>
        <taxon>Bacilli</taxon>
        <taxon>Bacillales</taxon>
        <taxon>Paenibacillaceae</taxon>
        <taxon>Paenibacillus</taxon>
    </lineage>
</organism>